<dbReference type="EMBL" id="BMSV01000009">
    <property type="protein sequence ID" value="GGQ20945.1"/>
    <property type="molecule type" value="Genomic_DNA"/>
</dbReference>
<dbReference type="Proteomes" id="UP000654123">
    <property type="component" value="Unassembled WGS sequence"/>
</dbReference>
<protein>
    <submittedName>
        <fullName evidence="2">Uncharacterized protein</fullName>
    </submittedName>
</protein>
<dbReference type="AlphaFoldDB" id="A0A918EM69"/>
<keyword evidence="1" id="KW-1133">Transmembrane helix</keyword>
<gene>
    <name evidence="2" type="ORF">GCM10010249_44500</name>
</gene>
<organism evidence="2 3">
    <name type="scientific">Streptomyces roseolilacinus</name>
    <dbReference type="NCBI Taxonomy" id="66904"/>
    <lineage>
        <taxon>Bacteria</taxon>
        <taxon>Bacillati</taxon>
        <taxon>Actinomycetota</taxon>
        <taxon>Actinomycetes</taxon>
        <taxon>Kitasatosporales</taxon>
        <taxon>Streptomycetaceae</taxon>
        <taxon>Streptomyces</taxon>
    </lineage>
</organism>
<evidence type="ECO:0000256" key="1">
    <source>
        <dbReference type="SAM" id="Phobius"/>
    </source>
</evidence>
<keyword evidence="3" id="KW-1185">Reference proteome</keyword>
<comment type="caution">
    <text evidence="2">The sequence shown here is derived from an EMBL/GenBank/DDBJ whole genome shotgun (WGS) entry which is preliminary data.</text>
</comment>
<keyword evidence="1" id="KW-0812">Transmembrane</keyword>
<name>A0A918EM69_9ACTN</name>
<feature type="transmembrane region" description="Helical" evidence="1">
    <location>
        <begin position="15"/>
        <end position="34"/>
    </location>
</feature>
<accession>A0A918EM69</accession>
<sequence>MPMTGPIAYKGLDLMPTWFVFVVAVLAVVGIVLARRRGR</sequence>
<reference evidence="2" key="1">
    <citation type="journal article" date="2014" name="Int. J. Syst. Evol. Microbiol.">
        <title>Complete genome sequence of Corynebacterium casei LMG S-19264T (=DSM 44701T), isolated from a smear-ripened cheese.</title>
        <authorList>
            <consortium name="US DOE Joint Genome Institute (JGI-PGF)"/>
            <person name="Walter F."/>
            <person name="Albersmeier A."/>
            <person name="Kalinowski J."/>
            <person name="Ruckert C."/>
        </authorList>
    </citation>
    <scope>NUCLEOTIDE SEQUENCE</scope>
    <source>
        <strain evidence="2">JCM 4335</strain>
    </source>
</reference>
<evidence type="ECO:0000313" key="2">
    <source>
        <dbReference type="EMBL" id="GGQ20945.1"/>
    </source>
</evidence>
<reference evidence="2" key="2">
    <citation type="submission" date="2020-09" db="EMBL/GenBank/DDBJ databases">
        <authorList>
            <person name="Sun Q."/>
            <person name="Ohkuma M."/>
        </authorList>
    </citation>
    <scope>NUCLEOTIDE SEQUENCE</scope>
    <source>
        <strain evidence="2">JCM 4335</strain>
    </source>
</reference>
<proteinExistence type="predicted"/>
<evidence type="ECO:0000313" key="3">
    <source>
        <dbReference type="Proteomes" id="UP000654123"/>
    </source>
</evidence>
<keyword evidence="1" id="KW-0472">Membrane</keyword>